<evidence type="ECO:0000256" key="4">
    <source>
        <dbReference type="PROSITE-ProRule" id="PRU00335"/>
    </source>
</evidence>
<sequence length="431" mass="45239">MPRTRIPAAPAAARADSARRSEILRAAADLFASAGYAGTNVKDVADACGILPGSLYHHFDSKEAIAVELLERYHAALDAVARSAPPPSAITSADGAFAVVNGYATALAACALEHRAALQLSIYEPHTGAGSALIALAADPPVAPIAAMRALLDAAAAHGYLAATVDRSVLAEQLCQTMLHIGLSVLHRENSADHVATVVCRLLLDGLPAEPASPAALDRSAALRAAHDSIATWAAPDGTGDDDRTARLRAVARVEFARRGYEATTMRDIATAAGMGAGSVYRAVESKQALLDSIMGSFHDEISRAYAAVVATDSSAVAKLDALTWINLNALQRFDLEFAIQRAWFRSTPPDTSDVIEVLRRRARQIASVVEQGRADGEITLEGMAESRLSACVRDLIWMPPPVVARVGIRAAHAHSRATLLCGATRTAPGA</sequence>
<dbReference type="RefSeq" id="WP_094025140.1">
    <property type="nucleotide sequence ID" value="NZ_NGAF01000003.1"/>
</dbReference>
<dbReference type="GO" id="GO:0003700">
    <property type="term" value="F:DNA-binding transcription factor activity"/>
    <property type="evidence" value="ECO:0007669"/>
    <property type="project" value="TreeGrafter"/>
</dbReference>
<dbReference type="PANTHER" id="PTHR30055:SF234">
    <property type="entry name" value="HTH-TYPE TRANSCRIPTIONAL REGULATOR BETI"/>
    <property type="match status" value="1"/>
</dbReference>
<name>A0A231HA90_9NOCA</name>
<gene>
    <name evidence="6" type="primary">kstR2_2</name>
    <name evidence="6" type="ORF">B7C42_02166</name>
</gene>
<dbReference type="InterPro" id="IPR050109">
    <property type="entry name" value="HTH-type_TetR-like_transc_reg"/>
</dbReference>
<keyword evidence="2 4" id="KW-0238">DNA-binding</keyword>
<dbReference type="AlphaFoldDB" id="A0A231HA90"/>
<dbReference type="PROSITE" id="PS50977">
    <property type="entry name" value="HTH_TETR_2"/>
    <property type="match status" value="2"/>
</dbReference>
<evidence type="ECO:0000313" key="6">
    <source>
        <dbReference type="EMBL" id="OXR45874.1"/>
    </source>
</evidence>
<evidence type="ECO:0000259" key="5">
    <source>
        <dbReference type="PROSITE" id="PS50977"/>
    </source>
</evidence>
<dbReference type="Proteomes" id="UP000215506">
    <property type="component" value="Unassembled WGS sequence"/>
</dbReference>
<dbReference type="Pfam" id="PF00440">
    <property type="entry name" value="TetR_N"/>
    <property type="match status" value="2"/>
</dbReference>
<organism evidence="6 7">
    <name type="scientific">Nocardia cerradoensis</name>
    <dbReference type="NCBI Taxonomy" id="85688"/>
    <lineage>
        <taxon>Bacteria</taxon>
        <taxon>Bacillati</taxon>
        <taxon>Actinomycetota</taxon>
        <taxon>Actinomycetes</taxon>
        <taxon>Mycobacteriales</taxon>
        <taxon>Nocardiaceae</taxon>
        <taxon>Nocardia</taxon>
    </lineage>
</organism>
<dbReference type="SUPFAM" id="SSF46689">
    <property type="entry name" value="Homeodomain-like"/>
    <property type="match status" value="2"/>
</dbReference>
<dbReference type="InterPro" id="IPR001647">
    <property type="entry name" value="HTH_TetR"/>
</dbReference>
<evidence type="ECO:0000256" key="3">
    <source>
        <dbReference type="ARBA" id="ARBA00023163"/>
    </source>
</evidence>
<dbReference type="Gene3D" id="1.10.10.60">
    <property type="entry name" value="Homeodomain-like"/>
    <property type="match status" value="1"/>
</dbReference>
<comment type="caution">
    <text evidence="6">The sequence shown here is derived from an EMBL/GenBank/DDBJ whole genome shotgun (WGS) entry which is preliminary data.</text>
</comment>
<keyword evidence="1" id="KW-0805">Transcription regulation</keyword>
<dbReference type="InterPro" id="IPR009057">
    <property type="entry name" value="Homeodomain-like_sf"/>
</dbReference>
<dbReference type="PANTHER" id="PTHR30055">
    <property type="entry name" value="HTH-TYPE TRANSCRIPTIONAL REGULATOR RUTR"/>
    <property type="match status" value="1"/>
</dbReference>
<feature type="domain" description="HTH tetR-type" evidence="5">
    <location>
        <begin position="242"/>
        <end position="302"/>
    </location>
</feature>
<dbReference type="GO" id="GO:0000976">
    <property type="term" value="F:transcription cis-regulatory region binding"/>
    <property type="evidence" value="ECO:0007669"/>
    <property type="project" value="TreeGrafter"/>
</dbReference>
<proteinExistence type="predicted"/>
<feature type="DNA-binding region" description="H-T-H motif" evidence="4">
    <location>
        <begin position="40"/>
        <end position="59"/>
    </location>
</feature>
<dbReference type="PRINTS" id="PR00455">
    <property type="entry name" value="HTHTETR"/>
</dbReference>
<evidence type="ECO:0000313" key="7">
    <source>
        <dbReference type="Proteomes" id="UP000215506"/>
    </source>
</evidence>
<evidence type="ECO:0000256" key="2">
    <source>
        <dbReference type="ARBA" id="ARBA00023125"/>
    </source>
</evidence>
<accession>A0A231HA90</accession>
<dbReference type="EMBL" id="NGAF01000003">
    <property type="protein sequence ID" value="OXR45874.1"/>
    <property type="molecule type" value="Genomic_DNA"/>
</dbReference>
<evidence type="ECO:0000256" key="1">
    <source>
        <dbReference type="ARBA" id="ARBA00023015"/>
    </source>
</evidence>
<feature type="domain" description="HTH tetR-type" evidence="5">
    <location>
        <begin position="17"/>
        <end position="77"/>
    </location>
</feature>
<feature type="DNA-binding region" description="H-T-H motif" evidence="4">
    <location>
        <begin position="265"/>
        <end position="284"/>
    </location>
</feature>
<keyword evidence="7" id="KW-1185">Reference proteome</keyword>
<protein>
    <submittedName>
        <fullName evidence="6">HTH-type transcriptional repressor KstR2</fullName>
    </submittedName>
</protein>
<dbReference type="Gene3D" id="1.10.357.10">
    <property type="entry name" value="Tetracycline Repressor, domain 2"/>
    <property type="match status" value="2"/>
</dbReference>
<reference evidence="6 7" key="1">
    <citation type="submission" date="2017-07" db="EMBL/GenBank/DDBJ databases">
        <title>First draft Genome Sequence of Nocardia cerradoensis isolated from human infection.</title>
        <authorList>
            <person name="Carrasco G."/>
        </authorList>
    </citation>
    <scope>NUCLEOTIDE SEQUENCE [LARGE SCALE GENOMIC DNA]</scope>
    <source>
        <strain evidence="6 7">CNM20130759</strain>
    </source>
</reference>
<keyword evidence="3" id="KW-0804">Transcription</keyword>